<feature type="binding site" evidence="5">
    <location>
        <position position="319"/>
    </location>
    <ligand>
        <name>Fe cation</name>
        <dbReference type="ChEBI" id="CHEBI:24875"/>
    </ligand>
</feature>
<dbReference type="GO" id="GO:0046872">
    <property type="term" value="F:metal ion binding"/>
    <property type="evidence" value="ECO:0007669"/>
    <property type="project" value="UniProtKB-KW"/>
</dbReference>
<keyword evidence="7" id="KW-0560">Oxidoreductase</keyword>
<evidence type="ECO:0000256" key="4">
    <source>
        <dbReference type="ARBA" id="ARBA00023004"/>
    </source>
</evidence>
<dbReference type="GO" id="GO:0003868">
    <property type="term" value="F:4-hydroxyphenylpyruvate dioxygenase activity"/>
    <property type="evidence" value="ECO:0007669"/>
    <property type="project" value="UniProtKB-EC"/>
</dbReference>
<proteinExistence type="inferred from homology"/>
<dbReference type="Proteomes" id="UP000278756">
    <property type="component" value="Chromosome 1"/>
</dbReference>
<evidence type="ECO:0000256" key="1">
    <source>
        <dbReference type="ARBA" id="ARBA00005877"/>
    </source>
</evidence>
<feature type="binding site" evidence="5">
    <location>
        <position position="240"/>
    </location>
    <ligand>
        <name>Fe cation</name>
        <dbReference type="ChEBI" id="CHEBI:24875"/>
    </ligand>
</feature>
<keyword evidence="7" id="KW-0670">Pyruvate</keyword>
<feature type="domain" description="VOC" evidence="6">
    <location>
        <begin position="159"/>
        <end position="310"/>
    </location>
</feature>
<dbReference type="CDD" id="cd08342">
    <property type="entry name" value="HPPD_N_like"/>
    <property type="match status" value="1"/>
</dbReference>
<accession>A0A3G9G6V2</accession>
<reference evidence="8" key="2">
    <citation type="journal article" date="2017" name="Plant Physiol. Biochem.">
        <title>Differential oxidative and antioxidative response of duckweed Lemna minor toward plant growth promoting/inhibiting bacteria.</title>
        <authorList>
            <person name="Ishizawa H."/>
            <person name="Kuroda M."/>
            <person name="Morikawa M."/>
            <person name="Ike M."/>
        </authorList>
    </citation>
    <scope>NUCLEOTIDE SEQUENCE [LARGE SCALE GENOMIC DNA]</scope>
    <source>
        <strain evidence="8">M6</strain>
    </source>
</reference>
<evidence type="ECO:0000256" key="2">
    <source>
        <dbReference type="ARBA" id="ARBA00022723"/>
    </source>
</evidence>
<dbReference type="PROSITE" id="PS51819">
    <property type="entry name" value="VOC"/>
    <property type="match status" value="2"/>
</dbReference>
<feature type="domain" description="VOC" evidence="6">
    <location>
        <begin position="13"/>
        <end position="130"/>
    </location>
</feature>
<keyword evidence="2 5" id="KW-0479">Metal-binding</keyword>
<protein>
    <submittedName>
        <fullName evidence="7">4-hydroxyphenylpyruvate dioxygenase</fullName>
        <ecNumber evidence="7">1.13.11.27</ecNumber>
    </submittedName>
</protein>
<dbReference type="RefSeq" id="WP_126421513.1">
    <property type="nucleotide sequence ID" value="NZ_AP018827.1"/>
</dbReference>
<dbReference type="EMBL" id="AP018827">
    <property type="protein sequence ID" value="BBF80863.1"/>
    <property type="molecule type" value="Genomic_DNA"/>
</dbReference>
<name>A0A3G9G6V2_9CAUL</name>
<keyword evidence="3" id="KW-0677">Repeat</keyword>
<keyword evidence="4 5" id="KW-0408">Iron</keyword>
<dbReference type="Pfam" id="PF14696">
    <property type="entry name" value="Glyoxalase_5"/>
    <property type="match status" value="1"/>
</dbReference>
<evidence type="ECO:0000256" key="5">
    <source>
        <dbReference type="PIRSR" id="PIRSR009283-1"/>
    </source>
</evidence>
<dbReference type="InterPro" id="IPR041736">
    <property type="entry name" value="4OHPhenylPyrv_dOase_N"/>
</dbReference>
<organism evidence="7 8">
    <name type="scientific">Asticcacaulis excentricus</name>
    <dbReference type="NCBI Taxonomy" id="78587"/>
    <lineage>
        <taxon>Bacteria</taxon>
        <taxon>Pseudomonadati</taxon>
        <taxon>Pseudomonadota</taxon>
        <taxon>Alphaproteobacteria</taxon>
        <taxon>Caulobacterales</taxon>
        <taxon>Caulobacteraceae</taxon>
        <taxon>Asticcacaulis</taxon>
    </lineage>
</organism>
<comment type="similarity">
    <text evidence="1">Belongs to the 4HPPD family.</text>
</comment>
<feature type="binding site" evidence="5">
    <location>
        <position position="162"/>
    </location>
    <ligand>
        <name>Fe cation</name>
        <dbReference type="ChEBI" id="CHEBI:24875"/>
    </ligand>
</feature>
<dbReference type="PANTHER" id="PTHR11959:SF1">
    <property type="entry name" value="4-HYDROXYPHENYLPYRUVATE DIOXYGENASE"/>
    <property type="match status" value="1"/>
</dbReference>
<dbReference type="AlphaFoldDB" id="A0A3G9G6V2"/>
<reference evidence="8" key="1">
    <citation type="journal article" date="2017" name="Biotechnol. Biofuels">
        <title>Evaluation of environmental bacterial communities as a factor affecting the growth of duckweed Lemna minor.</title>
        <authorList>
            <person name="Ishizawa H."/>
            <person name="Kuroda M."/>
            <person name="Morikawa M."/>
            <person name="Ike M."/>
        </authorList>
    </citation>
    <scope>NUCLEOTIDE SEQUENCE [LARGE SCALE GENOMIC DNA]</scope>
    <source>
        <strain evidence="8">M6</strain>
    </source>
</reference>
<dbReference type="GO" id="GO:0006572">
    <property type="term" value="P:L-tyrosine catabolic process"/>
    <property type="evidence" value="ECO:0007669"/>
    <property type="project" value="TreeGrafter"/>
</dbReference>
<evidence type="ECO:0000313" key="7">
    <source>
        <dbReference type="EMBL" id="BBF80863.1"/>
    </source>
</evidence>
<comment type="cofactor">
    <cofactor evidence="5">
        <name>Fe cation</name>
        <dbReference type="ChEBI" id="CHEBI:24875"/>
    </cofactor>
    <text evidence="5">Binds 1 Fe cation per subunit.</text>
</comment>
<dbReference type="SUPFAM" id="SSF54593">
    <property type="entry name" value="Glyoxalase/Bleomycin resistance protein/Dihydroxybiphenyl dioxygenase"/>
    <property type="match status" value="1"/>
</dbReference>
<gene>
    <name evidence="7" type="ORF">EM6_1450</name>
</gene>
<dbReference type="Pfam" id="PF00903">
    <property type="entry name" value="Glyoxalase"/>
    <property type="match status" value="1"/>
</dbReference>
<dbReference type="InterPro" id="IPR004360">
    <property type="entry name" value="Glyas_Fos-R_dOase_dom"/>
</dbReference>
<evidence type="ECO:0000313" key="8">
    <source>
        <dbReference type="Proteomes" id="UP000278756"/>
    </source>
</evidence>
<dbReference type="InterPro" id="IPR005956">
    <property type="entry name" value="4OHPhenylPyrv_dOase"/>
</dbReference>
<dbReference type="EC" id="1.13.11.27" evidence="7"/>
<dbReference type="Gene3D" id="3.10.180.10">
    <property type="entry name" value="2,3-Dihydroxybiphenyl 1,2-Dioxygenase, domain 1"/>
    <property type="match status" value="2"/>
</dbReference>
<evidence type="ECO:0000256" key="3">
    <source>
        <dbReference type="ARBA" id="ARBA00022737"/>
    </source>
</evidence>
<dbReference type="PANTHER" id="PTHR11959">
    <property type="entry name" value="4-HYDROXYPHENYLPYRUVATE DIOXYGENASE"/>
    <property type="match status" value="1"/>
</dbReference>
<dbReference type="NCBIfam" id="TIGR01263">
    <property type="entry name" value="4HPPD"/>
    <property type="match status" value="1"/>
</dbReference>
<evidence type="ECO:0000259" key="6">
    <source>
        <dbReference type="PROSITE" id="PS51819"/>
    </source>
</evidence>
<dbReference type="InterPro" id="IPR037523">
    <property type="entry name" value="VOC_core"/>
</dbReference>
<dbReference type="OrthoDB" id="9780241at2"/>
<dbReference type="InterPro" id="IPR029068">
    <property type="entry name" value="Glyas_Bleomycin-R_OHBP_Dase"/>
</dbReference>
<dbReference type="PIRSF" id="PIRSF009283">
    <property type="entry name" value="HPP_dOase"/>
    <property type="match status" value="1"/>
</dbReference>
<sequence length="353" mass="38581">MAFSCENPLGLEGIAFVEFATHDADAQADAFERLGFVETARHGWQNVGLHLQGAIRFVLNAEPSGYAAAFAAQHGPGVCGMGLRVRDAQRARRLALQNGAEAVEGQLTPFAEDVPALRGVGGTLIYLIDDTHLSGHLFDGWRALHRPPIQQVQGAGLIAVDHLNYALRKGQMQTWADFYVRVLGFESQRYFDLDAHATGMETQALICPQGPIRIPLNESRSAYSATEAFLEANGGEGVQHIALETFDIHATVEALRARGVRFQAVPEPYYDLIAARVPHHEEDVARLRHNGVLIDGNARREGILLQAFCERGVGQLFFEIIQRKGHTGFGGGNVQALMEAAGLDQMRKGLLRV</sequence>
<keyword evidence="7" id="KW-0223">Dioxygenase</keyword>